<reference evidence="4 5" key="2">
    <citation type="journal article" date="2017" name="Antonie Van Leeuwenhoek">
        <title>Rhizobium rhizosphaerae sp. nov., a novel species isolated from rice rhizosphere.</title>
        <authorList>
            <person name="Zhao J.J."/>
            <person name="Zhang J."/>
            <person name="Zhang R.J."/>
            <person name="Zhang C.W."/>
            <person name="Yin H.Q."/>
            <person name="Zhang X.X."/>
        </authorList>
    </citation>
    <scope>NUCLEOTIDE SEQUENCE [LARGE SCALE GENOMIC DNA]</scope>
    <source>
        <strain evidence="4 5">ACAM 611</strain>
    </source>
</reference>
<evidence type="ECO:0000256" key="3">
    <source>
        <dbReference type="PROSITE-ProRule" id="PRU00023"/>
    </source>
</evidence>
<comment type="caution">
    <text evidence="4">The sequence shown here is derived from an EMBL/GenBank/DDBJ whole genome shotgun (WGS) entry which is preliminary data.</text>
</comment>
<dbReference type="PROSITE" id="PS50088">
    <property type="entry name" value="ANK_REPEAT"/>
    <property type="match status" value="3"/>
</dbReference>
<gene>
    <name evidence="4" type="ORF">GPUN_0892</name>
</gene>
<evidence type="ECO:0000313" key="5">
    <source>
        <dbReference type="Proteomes" id="UP000053586"/>
    </source>
</evidence>
<dbReference type="eggNOG" id="COG0666">
    <property type="taxonomic scope" value="Bacteria"/>
</dbReference>
<name>H5T9P7_9ALTE</name>
<proteinExistence type="predicted"/>
<dbReference type="Pfam" id="PF13365">
    <property type="entry name" value="Trypsin_2"/>
    <property type="match status" value="1"/>
</dbReference>
<dbReference type="InterPro" id="IPR043504">
    <property type="entry name" value="Peptidase_S1_PA_chymotrypsin"/>
</dbReference>
<dbReference type="GO" id="GO:0006396">
    <property type="term" value="P:RNA processing"/>
    <property type="evidence" value="ECO:0007669"/>
    <property type="project" value="TreeGrafter"/>
</dbReference>
<evidence type="ECO:0000256" key="2">
    <source>
        <dbReference type="ARBA" id="ARBA00023043"/>
    </source>
</evidence>
<dbReference type="InterPro" id="IPR001940">
    <property type="entry name" value="Peptidase_S1C"/>
</dbReference>
<organism evidence="4 5">
    <name type="scientific">Glaciecola punicea ACAM 611</name>
    <dbReference type="NCBI Taxonomy" id="1121923"/>
    <lineage>
        <taxon>Bacteria</taxon>
        <taxon>Pseudomonadati</taxon>
        <taxon>Pseudomonadota</taxon>
        <taxon>Gammaproteobacteria</taxon>
        <taxon>Alteromonadales</taxon>
        <taxon>Alteromonadaceae</taxon>
        <taxon>Glaciecola</taxon>
    </lineage>
</organism>
<accession>H5T9P7</accession>
<dbReference type="PRINTS" id="PR00834">
    <property type="entry name" value="PROTEASES2C"/>
</dbReference>
<dbReference type="SMART" id="SM00248">
    <property type="entry name" value="ANK"/>
    <property type="match status" value="8"/>
</dbReference>
<dbReference type="GO" id="GO:0003723">
    <property type="term" value="F:RNA binding"/>
    <property type="evidence" value="ECO:0007669"/>
    <property type="project" value="TreeGrafter"/>
</dbReference>
<dbReference type="Gene3D" id="2.40.10.10">
    <property type="entry name" value="Trypsin-like serine proteases"/>
    <property type="match status" value="2"/>
</dbReference>
<dbReference type="PANTHER" id="PTHR24141">
    <property type="entry name" value="2-5A-DEPENDENT RIBONUCLEASE"/>
    <property type="match status" value="1"/>
</dbReference>
<dbReference type="GO" id="GO:0004540">
    <property type="term" value="F:RNA nuclease activity"/>
    <property type="evidence" value="ECO:0007669"/>
    <property type="project" value="TreeGrafter"/>
</dbReference>
<dbReference type="InterPro" id="IPR036770">
    <property type="entry name" value="Ankyrin_rpt-contain_sf"/>
</dbReference>
<sequence>MKLKCIYKKTISCLTLIFLLVGITGCVSHPVFMVNTNDVTRLKNLDPSKVDELAPFGGQYTAIFQAASDGKTEFVKVLLDKGANPNVVGSNGSSPLLEAANGRHEDILRLLLDAGADPNFRNVMGATPLLFAIGTQVDISIIEEMLNKGANPNLMSKDAVNAHSALKIAVENRRYDVVDLLIDRDVDITLPREHPPVVVAAQTGELPLLKKFLALGADINQIATNDGSSIMQYALGAQQWQIAEYLNAQGADPSNKNYSGENALHLGVAFGMPLSLIDDFILQGIPVDDRAPNRSTALIIASRYNQTDAALRLIKRSADVRATNNVGDTALHWAVVNNNFELIRMLVSGGANINAISSNGVSPVSLANNNSAIISILRNNNNIRYSEPPQKTNLPKEKNVPKLHATGSGFFINENGQLLTNYHVIEGCDTFKVVGELQSTIAEVLAFDARNDIALLKTNLKPDTFINLNNNRNIPLGEEVTVLGYPLTRILGNTLKITTGNISSHAGIGGDTSRYQISAPIQAGNSGGPVFDEKGFLAGIAVATLSLPIDVRSGSLPQNVNYAIKSTAVIEFLDANNVKFSSGNGLKQMTPKEIVETNEQAVLMVQCFR</sequence>
<dbReference type="PANTHER" id="PTHR24141:SF1">
    <property type="entry name" value="2-5A-DEPENDENT RIBONUCLEASE"/>
    <property type="match status" value="1"/>
</dbReference>
<dbReference type="InterPro" id="IPR009003">
    <property type="entry name" value="Peptidase_S1_PA"/>
</dbReference>
<feature type="repeat" description="ANK" evidence="3">
    <location>
        <begin position="91"/>
        <end position="123"/>
    </location>
</feature>
<dbReference type="GO" id="GO:0006508">
    <property type="term" value="P:proteolysis"/>
    <property type="evidence" value="ECO:0007669"/>
    <property type="project" value="InterPro"/>
</dbReference>
<evidence type="ECO:0000256" key="1">
    <source>
        <dbReference type="ARBA" id="ARBA00022737"/>
    </source>
</evidence>
<dbReference type="SUPFAM" id="SSF50494">
    <property type="entry name" value="Trypsin-like serine proteases"/>
    <property type="match status" value="1"/>
</dbReference>
<keyword evidence="2 3" id="KW-0040">ANK repeat</keyword>
<feature type="repeat" description="ANK" evidence="3">
    <location>
        <begin position="326"/>
        <end position="358"/>
    </location>
</feature>
<dbReference type="OrthoDB" id="1522627at2"/>
<dbReference type="EMBL" id="BAET01000007">
    <property type="protein sequence ID" value="GAB55024.1"/>
    <property type="molecule type" value="Genomic_DNA"/>
</dbReference>
<dbReference type="RefSeq" id="WP_006003712.1">
    <property type="nucleotide sequence ID" value="NZ_BAET01000007.1"/>
</dbReference>
<dbReference type="Gene3D" id="1.25.40.20">
    <property type="entry name" value="Ankyrin repeat-containing domain"/>
    <property type="match status" value="2"/>
</dbReference>
<dbReference type="PROSITE" id="PS50297">
    <property type="entry name" value="ANK_REP_REGION"/>
    <property type="match status" value="3"/>
</dbReference>
<dbReference type="Proteomes" id="UP000053586">
    <property type="component" value="Unassembled WGS sequence"/>
</dbReference>
<dbReference type="GO" id="GO:0004252">
    <property type="term" value="F:serine-type endopeptidase activity"/>
    <property type="evidence" value="ECO:0007669"/>
    <property type="project" value="InterPro"/>
</dbReference>
<keyword evidence="5" id="KW-1185">Reference proteome</keyword>
<dbReference type="SUPFAM" id="SSF48403">
    <property type="entry name" value="Ankyrin repeat"/>
    <property type="match status" value="1"/>
</dbReference>
<dbReference type="Pfam" id="PF12796">
    <property type="entry name" value="Ank_2"/>
    <property type="match status" value="2"/>
</dbReference>
<evidence type="ECO:0000313" key="4">
    <source>
        <dbReference type="EMBL" id="GAB55024.1"/>
    </source>
</evidence>
<protein>
    <submittedName>
        <fullName evidence="4">Serine/threonine-protein phosphatase 6 regulatory ankyrin repeat subunit B</fullName>
    </submittedName>
</protein>
<dbReference type="PROSITE" id="PS51257">
    <property type="entry name" value="PROKAR_LIPOPROTEIN"/>
    <property type="match status" value="1"/>
</dbReference>
<dbReference type="InterPro" id="IPR002110">
    <property type="entry name" value="Ankyrin_rpt"/>
</dbReference>
<feature type="repeat" description="ANK" evidence="3">
    <location>
        <begin position="58"/>
        <end position="90"/>
    </location>
</feature>
<reference evidence="4 5" key="1">
    <citation type="journal article" date="2012" name="J. Bacteriol.">
        <title>Genome sequence of proteorhodopsin-containing sea ice bacterium Glaciecola punicea ACAM 611T.</title>
        <authorList>
            <person name="Qin Q.-L."/>
            <person name="Xie B.-B."/>
            <person name="Shu Y.-L."/>
            <person name="Rong J.-C."/>
            <person name="Zhao D.-L."/>
            <person name="Zhang X.-Y."/>
            <person name="Chen X.-L."/>
            <person name="Zhou B.-C."/>
            <person name="Zhanga Y.-Z."/>
        </authorList>
    </citation>
    <scope>NUCLEOTIDE SEQUENCE [LARGE SCALE GENOMIC DNA]</scope>
    <source>
        <strain evidence="4 5">ACAM 611</strain>
    </source>
</reference>
<dbReference type="AlphaFoldDB" id="H5T9P7"/>
<keyword evidence="1" id="KW-0677">Repeat</keyword>
<dbReference type="eggNOG" id="COG0265">
    <property type="taxonomic scope" value="Bacteria"/>
</dbReference>